<dbReference type="CDD" id="cd12148">
    <property type="entry name" value="fungal_TF_MHR"/>
    <property type="match status" value="1"/>
</dbReference>
<dbReference type="OrthoDB" id="4064873at2759"/>
<dbReference type="RefSeq" id="XP_056481547.1">
    <property type="nucleotide sequence ID" value="XM_056638040.1"/>
</dbReference>
<dbReference type="GeneID" id="81377020"/>
<keyword evidence="1" id="KW-0479">Metal-binding</keyword>
<dbReference type="EMBL" id="JAPZBU010000012">
    <property type="protein sequence ID" value="KAJ5376517.1"/>
    <property type="molecule type" value="Genomic_DNA"/>
</dbReference>
<evidence type="ECO:0000256" key="1">
    <source>
        <dbReference type="ARBA" id="ARBA00022723"/>
    </source>
</evidence>
<keyword evidence="3" id="KW-0805">Transcription regulation</keyword>
<dbReference type="GO" id="GO:0003700">
    <property type="term" value="F:DNA-binding transcription factor activity"/>
    <property type="evidence" value="ECO:0007669"/>
    <property type="project" value="TreeGrafter"/>
</dbReference>
<evidence type="ECO:0000256" key="4">
    <source>
        <dbReference type="ARBA" id="ARBA00023125"/>
    </source>
</evidence>
<reference evidence="8" key="2">
    <citation type="journal article" date="2023" name="IMA Fungus">
        <title>Comparative genomic study of the Penicillium genus elucidates a diverse pangenome and 15 lateral gene transfer events.</title>
        <authorList>
            <person name="Petersen C."/>
            <person name="Sorensen T."/>
            <person name="Nielsen M.R."/>
            <person name="Sondergaard T.E."/>
            <person name="Sorensen J.L."/>
            <person name="Fitzpatrick D.A."/>
            <person name="Frisvad J.C."/>
            <person name="Nielsen K.L."/>
        </authorList>
    </citation>
    <scope>NUCLEOTIDE SEQUENCE</scope>
    <source>
        <strain evidence="8">IBT 29677</strain>
    </source>
</reference>
<evidence type="ECO:0000313" key="8">
    <source>
        <dbReference type="EMBL" id="KAJ5376517.1"/>
    </source>
</evidence>
<accession>A0A9W9SE80</accession>
<protein>
    <recommendedName>
        <fullName evidence="7">Xylanolytic transcriptional activator regulatory domain-containing protein</fullName>
    </recommendedName>
</protein>
<dbReference type="PANTHER" id="PTHR31779:SF5">
    <property type="entry name" value="ZN(II)2CYS6 TRANSCRIPTION FACTOR (EUROFUNG)"/>
    <property type="match status" value="1"/>
</dbReference>
<dbReference type="GO" id="GO:0003677">
    <property type="term" value="F:DNA binding"/>
    <property type="evidence" value="ECO:0007669"/>
    <property type="project" value="UniProtKB-KW"/>
</dbReference>
<dbReference type="PANTHER" id="PTHR31779">
    <property type="entry name" value="2-NITROPROPANE DIOXYGENASE FAMILY, PUTATIVE (AFU_ORTHOLOGUE AFUA_2G17430)-RELATED"/>
    <property type="match status" value="1"/>
</dbReference>
<dbReference type="GO" id="GO:0009410">
    <property type="term" value="P:response to xenobiotic stimulus"/>
    <property type="evidence" value="ECO:0007669"/>
    <property type="project" value="TreeGrafter"/>
</dbReference>
<comment type="caution">
    <text evidence="8">The sequence shown here is derived from an EMBL/GenBank/DDBJ whole genome shotgun (WGS) entry which is preliminary data.</text>
</comment>
<dbReference type="InterPro" id="IPR052478">
    <property type="entry name" value="Metabolite_Synth_Reg"/>
</dbReference>
<evidence type="ECO:0000256" key="2">
    <source>
        <dbReference type="ARBA" id="ARBA00022833"/>
    </source>
</evidence>
<reference evidence="8" key="1">
    <citation type="submission" date="2022-12" db="EMBL/GenBank/DDBJ databases">
        <authorList>
            <person name="Petersen C."/>
        </authorList>
    </citation>
    <scope>NUCLEOTIDE SEQUENCE</scope>
    <source>
        <strain evidence="8">IBT 29677</strain>
    </source>
</reference>
<keyword evidence="5" id="KW-0804">Transcription</keyword>
<keyword evidence="9" id="KW-1185">Reference proteome</keyword>
<evidence type="ECO:0000313" key="9">
    <source>
        <dbReference type="Proteomes" id="UP001147747"/>
    </source>
</evidence>
<evidence type="ECO:0000259" key="7">
    <source>
        <dbReference type="Pfam" id="PF04082"/>
    </source>
</evidence>
<keyword evidence="2" id="KW-0862">Zinc</keyword>
<organism evidence="8 9">
    <name type="scientific">Penicillium cosmopolitanum</name>
    <dbReference type="NCBI Taxonomy" id="1131564"/>
    <lineage>
        <taxon>Eukaryota</taxon>
        <taxon>Fungi</taxon>
        <taxon>Dikarya</taxon>
        <taxon>Ascomycota</taxon>
        <taxon>Pezizomycotina</taxon>
        <taxon>Eurotiomycetes</taxon>
        <taxon>Eurotiomycetidae</taxon>
        <taxon>Eurotiales</taxon>
        <taxon>Aspergillaceae</taxon>
        <taxon>Penicillium</taxon>
    </lineage>
</organism>
<name>A0A9W9SE80_9EURO</name>
<evidence type="ECO:0000256" key="5">
    <source>
        <dbReference type="ARBA" id="ARBA00023163"/>
    </source>
</evidence>
<keyword evidence="4" id="KW-0238">DNA-binding</keyword>
<keyword evidence="6" id="KW-0539">Nucleus</keyword>
<evidence type="ECO:0000256" key="3">
    <source>
        <dbReference type="ARBA" id="ARBA00023015"/>
    </source>
</evidence>
<dbReference type="Proteomes" id="UP001147747">
    <property type="component" value="Unassembled WGS sequence"/>
</dbReference>
<gene>
    <name evidence="8" type="ORF">N7509_013403</name>
</gene>
<dbReference type="Pfam" id="PF04082">
    <property type="entry name" value="Fungal_trans"/>
    <property type="match status" value="1"/>
</dbReference>
<dbReference type="GO" id="GO:0006351">
    <property type="term" value="P:DNA-templated transcription"/>
    <property type="evidence" value="ECO:0007669"/>
    <property type="project" value="InterPro"/>
</dbReference>
<sequence length="366" mass="41296">MHRLADIYFAEIQPVYTFLDPDAVHTAVSASTNHPPEHPSNCVLLGIAALACLFSKGESSGLQSEIIYNARASLEYSTTLAVPTIDHVVGWLLRVLYLRFTSSPNPTWLASCTLMHVIETVKLHVEPAPNTNPNSAHGLQETYSPQLRRQIYYTAQIFNTWISYDYGKARIIPRDASCTFPSEAWTTENRIFWKLSDSLDPNLQLNATELESMLEQTVQLKPSHPAMKLKRCNIALCIYRRLRVAGYTVSTKAVDKILQLGDDGIQVATTMAEAQSPWWHILNVPFQLLCVLLATDTRASLSRVEKVFQTLKLLADRYGPDAIRETWASACTLLRLQIRRKRDDFELLNRVENDILACNSSEDIMA</sequence>
<dbReference type="InterPro" id="IPR007219">
    <property type="entry name" value="XnlR_reg_dom"/>
</dbReference>
<dbReference type="GO" id="GO:0008270">
    <property type="term" value="F:zinc ion binding"/>
    <property type="evidence" value="ECO:0007669"/>
    <property type="project" value="InterPro"/>
</dbReference>
<dbReference type="AlphaFoldDB" id="A0A9W9SE80"/>
<feature type="domain" description="Xylanolytic transcriptional activator regulatory" evidence="7">
    <location>
        <begin position="6"/>
        <end position="197"/>
    </location>
</feature>
<evidence type="ECO:0000256" key="6">
    <source>
        <dbReference type="ARBA" id="ARBA00023242"/>
    </source>
</evidence>
<proteinExistence type="predicted"/>